<reference evidence="3" key="1">
    <citation type="submission" date="2016-04" db="EMBL/GenBank/DDBJ databases">
        <authorList>
            <person name="Jeon C.O."/>
            <person name="Cho G.Y."/>
            <person name="Jeong H.I."/>
            <person name="Kim K.H."/>
        </authorList>
    </citation>
    <scope>NUCLEOTIDE SEQUENCE [LARGE SCALE GENOMIC DNA]</scope>
    <source>
        <strain evidence="3">LMG 1590</strain>
    </source>
</reference>
<dbReference type="EMBL" id="CP015164">
    <property type="protein sequence ID" value="AOW46958.1"/>
    <property type="molecule type" value="Genomic_DNA"/>
</dbReference>
<dbReference type="RefSeq" id="WP_070323616.1">
    <property type="nucleotide sequence ID" value="NZ_CP015164.1"/>
</dbReference>
<sequence length="129" mass="15137">MFQRMKSLLTFHNTPSEEWRKMPLHLRRFLYATFVMEGLLCAYLLKSVASPLFHLTLLLPGAFVQHQVSFAQFSLIVSMYLTVAAIGAMAIGTFLLRKNYEKSMMRYAVIQEVRQSHARIRARRNRNRR</sequence>
<evidence type="ECO:0000256" key="1">
    <source>
        <dbReference type="SAM" id="Phobius"/>
    </source>
</evidence>
<protein>
    <submittedName>
        <fullName evidence="2">Uncharacterized protein</fullName>
    </submittedName>
</protein>
<keyword evidence="3" id="KW-1185">Reference proteome</keyword>
<dbReference type="KEGG" id="aasc:A4S02_09510"/>
<accession>A0A1D8QXB4</accession>
<evidence type="ECO:0000313" key="3">
    <source>
        <dbReference type="Proteomes" id="UP000175973"/>
    </source>
</evidence>
<dbReference type="Proteomes" id="UP000175973">
    <property type="component" value="Chromosome"/>
</dbReference>
<feature type="transmembrane region" description="Helical" evidence="1">
    <location>
        <begin position="29"/>
        <end position="53"/>
    </location>
</feature>
<keyword evidence="1" id="KW-0472">Membrane</keyword>
<organism evidence="2 3">
    <name type="scientific">Acetobacter ascendens</name>
    <dbReference type="NCBI Taxonomy" id="481146"/>
    <lineage>
        <taxon>Bacteria</taxon>
        <taxon>Pseudomonadati</taxon>
        <taxon>Pseudomonadota</taxon>
        <taxon>Alphaproteobacteria</taxon>
        <taxon>Acetobacterales</taxon>
        <taxon>Acetobacteraceae</taxon>
        <taxon>Acetobacter</taxon>
    </lineage>
</organism>
<feature type="transmembrane region" description="Helical" evidence="1">
    <location>
        <begin position="73"/>
        <end position="96"/>
    </location>
</feature>
<keyword evidence="1" id="KW-1133">Transmembrane helix</keyword>
<gene>
    <name evidence="2" type="ORF">A4S02_09510</name>
</gene>
<evidence type="ECO:0000313" key="2">
    <source>
        <dbReference type="EMBL" id="AOW46958.1"/>
    </source>
</evidence>
<proteinExistence type="predicted"/>
<name>A0A1D8QXB4_9PROT</name>
<keyword evidence="1" id="KW-0812">Transmembrane</keyword>
<dbReference type="AlphaFoldDB" id="A0A1D8QXB4"/>